<dbReference type="GO" id="GO:0051536">
    <property type="term" value="F:iron-sulfur cluster binding"/>
    <property type="evidence" value="ECO:0007669"/>
    <property type="project" value="InterPro"/>
</dbReference>
<dbReference type="Gene3D" id="1.10.150.120">
    <property type="entry name" value="[2Fe-2S]-binding domain"/>
    <property type="match status" value="1"/>
</dbReference>
<evidence type="ECO:0000313" key="3">
    <source>
        <dbReference type="Proteomes" id="UP000222542"/>
    </source>
</evidence>
<dbReference type="Gene3D" id="3.10.20.30">
    <property type="match status" value="1"/>
</dbReference>
<accession>A0A2G2YGS0</accession>
<dbReference type="InterPro" id="IPR012675">
    <property type="entry name" value="Beta-grasp_dom_sf"/>
</dbReference>
<proteinExistence type="predicted"/>
<dbReference type="Gramene" id="PHT68946">
    <property type="protein sequence ID" value="PHT68946"/>
    <property type="gene ID" value="T459_28433"/>
</dbReference>
<dbReference type="SUPFAM" id="SSF47741">
    <property type="entry name" value="CO dehydrogenase ISP C-domain like"/>
    <property type="match status" value="1"/>
</dbReference>
<dbReference type="AlphaFoldDB" id="A0A2G2YGS0"/>
<dbReference type="Proteomes" id="UP000222542">
    <property type="component" value="Unassembled WGS sequence"/>
</dbReference>
<dbReference type="InterPro" id="IPR016208">
    <property type="entry name" value="Ald_Oxase/xanthine_DH-like"/>
</dbReference>
<gene>
    <name evidence="2" type="ORF">T459_28433</name>
</gene>
<keyword evidence="3" id="KW-1185">Reference proteome</keyword>
<evidence type="ECO:0000313" key="2">
    <source>
        <dbReference type="EMBL" id="PHT68946.1"/>
    </source>
</evidence>
<sequence>MVTGSCGACVVLVSKYDSKLKKVEDYSVSSCITFLCSLNSRSITTSEGLRNSRDGFQSIHERFAGFHASQCGLCTPGMCMSFFSALINADKGNKPDTPPRFSKLTSSEAEKAIAGNLCRCTGCRSIADACKTFAADVDIEDLELNSYWKRGDSMEMKVSKLPPYDPTKNFKTYPEFLKSESATILDSTRYSWYSPDKGNKPDPPPGFS</sequence>
<dbReference type="STRING" id="4072.A0A2G2YGS0"/>
<feature type="domain" description="[2Fe-2S]-binding" evidence="1">
    <location>
        <begin position="45"/>
        <end position="131"/>
    </location>
</feature>
<dbReference type="InterPro" id="IPR036010">
    <property type="entry name" value="2Fe-2S_ferredoxin-like_sf"/>
</dbReference>
<dbReference type="InterPro" id="IPR036884">
    <property type="entry name" value="2Fe-2S-bd_dom_sf"/>
</dbReference>
<reference evidence="2 3" key="1">
    <citation type="journal article" date="2014" name="Nat. Genet.">
        <title>Genome sequence of the hot pepper provides insights into the evolution of pungency in Capsicum species.</title>
        <authorList>
            <person name="Kim S."/>
            <person name="Park M."/>
            <person name="Yeom S.I."/>
            <person name="Kim Y.M."/>
            <person name="Lee J.M."/>
            <person name="Lee H.A."/>
            <person name="Seo E."/>
            <person name="Choi J."/>
            <person name="Cheong K."/>
            <person name="Kim K.T."/>
            <person name="Jung K."/>
            <person name="Lee G.W."/>
            <person name="Oh S.K."/>
            <person name="Bae C."/>
            <person name="Kim S.B."/>
            <person name="Lee H.Y."/>
            <person name="Kim S.Y."/>
            <person name="Kim M.S."/>
            <person name="Kang B.C."/>
            <person name="Jo Y.D."/>
            <person name="Yang H.B."/>
            <person name="Jeong H.J."/>
            <person name="Kang W.H."/>
            <person name="Kwon J.K."/>
            <person name="Shin C."/>
            <person name="Lim J.Y."/>
            <person name="Park J.H."/>
            <person name="Huh J.H."/>
            <person name="Kim J.S."/>
            <person name="Kim B.D."/>
            <person name="Cohen O."/>
            <person name="Paran I."/>
            <person name="Suh M.C."/>
            <person name="Lee S.B."/>
            <person name="Kim Y.K."/>
            <person name="Shin Y."/>
            <person name="Noh S.J."/>
            <person name="Park J."/>
            <person name="Seo Y.S."/>
            <person name="Kwon S.Y."/>
            <person name="Kim H.A."/>
            <person name="Park J.M."/>
            <person name="Kim H.J."/>
            <person name="Choi S.B."/>
            <person name="Bosland P.W."/>
            <person name="Reeves G."/>
            <person name="Jo S.H."/>
            <person name="Lee B.W."/>
            <person name="Cho H.T."/>
            <person name="Choi H.S."/>
            <person name="Lee M.S."/>
            <person name="Yu Y."/>
            <person name="Do Choi Y."/>
            <person name="Park B.S."/>
            <person name="van Deynze A."/>
            <person name="Ashrafi H."/>
            <person name="Hill T."/>
            <person name="Kim W.T."/>
            <person name="Pai H.S."/>
            <person name="Ahn H.K."/>
            <person name="Yeam I."/>
            <person name="Giovannoni J.J."/>
            <person name="Rose J.K."/>
            <person name="Sorensen I."/>
            <person name="Lee S.J."/>
            <person name="Kim R.W."/>
            <person name="Choi I.Y."/>
            <person name="Choi B.S."/>
            <person name="Lim J.S."/>
            <person name="Lee Y.H."/>
            <person name="Choi D."/>
        </authorList>
    </citation>
    <scope>NUCLEOTIDE SEQUENCE [LARGE SCALE GENOMIC DNA]</scope>
    <source>
        <strain evidence="3">cv. CM334</strain>
    </source>
</reference>
<reference evidence="2 3" key="2">
    <citation type="journal article" date="2017" name="Genome Biol.">
        <title>New reference genome sequences of hot pepper reveal the massive evolution of plant disease-resistance genes by retroduplication.</title>
        <authorList>
            <person name="Kim S."/>
            <person name="Park J."/>
            <person name="Yeom S.I."/>
            <person name="Kim Y.M."/>
            <person name="Seo E."/>
            <person name="Kim K.T."/>
            <person name="Kim M.S."/>
            <person name="Lee J.M."/>
            <person name="Cheong K."/>
            <person name="Shin H.S."/>
            <person name="Kim S.B."/>
            <person name="Han K."/>
            <person name="Lee J."/>
            <person name="Park M."/>
            <person name="Lee H.A."/>
            <person name="Lee H.Y."/>
            <person name="Lee Y."/>
            <person name="Oh S."/>
            <person name="Lee J.H."/>
            <person name="Choi E."/>
            <person name="Choi E."/>
            <person name="Lee S.E."/>
            <person name="Jeon J."/>
            <person name="Kim H."/>
            <person name="Choi G."/>
            <person name="Song H."/>
            <person name="Lee J."/>
            <person name="Lee S.C."/>
            <person name="Kwon J.K."/>
            <person name="Lee H.Y."/>
            <person name="Koo N."/>
            <person name="Hong Y."/>
            <person name="Kim R.W."/>
            <person name="Kang W.H."/>
            <person name="Huh J.H."/>
            <person name="Kang B.C."/>
            <person name="Yang T.J."/>
            <person name="Lee Y.H."/>
            <person name="Bennetzen J.L."/>
            <person name="Choi D."/>
        </authorList>
    </citation>
    <scope>NUCLEOTIDE SEQUENCE [LARGE SCALE GENOMIC DNA]</scope>
    <source>
        <strain evidence="3">cv. CM334</strain>
    </source>
</reference>
<evidence type="ECO:0000259" key="1">
    <source>
        <dbReference type="Pfam" id="PF01799"/>
    </source>
</evidence>
<dbReference type="GO" id="GO:0005506">
    <property type="term" value="F:iron ion binding"/>
    <property type="evidence" value="ECO:0007669"/>
    <property type="project" value="InterPro"/>
</dbReference>
<dbReference type="PANTHER" id="PTHR11908">
    <property type="entry name" value="XANTHINE DEHYDROGENASE"/>
    <property type="match status" value="1"/>
</dbReference>
<organism evidence="2 3">
    <name type="scientific">Capsicum annuum</name>
    <name type="common">Capsicum pepper</name>
    <dbReference type="NCBI Taxonomy" id="4072"/>
    <lineage>
        <taxon>Eukaryota</taxon>
        <taxon>Viridiplantae</taxon>
        <taxon>Streptophyta</taxon>
        <taxon>Embryophyta</taxon>
        <taxon>Tracheophyta</taxon>
        <taxon>Spermatophyta</taxon>
        <taxon>Magnoliopsida</taxon>
        <taxon>eudicotyledons</taxon>
        <taxon>Gunneridae</taxon>
        <taxon>Pentapetalae</taxon>
        <taxon>asterids</taxon>
        <taxon>lamiids</taxon>
        <taxon>Solanales</taxon>
        <taxon>Solanaceae</taxon>
        <taxon>Solanoideae</taxon>
        <taxon>Capsiceae</taxon>
        <taxon>Capsicum</taxon>
    </lineage>
</organism>
<dbReference type="GO" id="GO:0016491">
    <property type="term" value="F:oxidoreductase activity"/>
    <property type="evidence" value="ECO:0007669"/>
    <property type="project" value="InterPro"/>
</dbReference>
<dbReference type="PANTHER" id="PTHR11908:SF133">
    <property type="entry name" value="ABSCISIC-ALDEHYDE OXIDASE-LIKE"/>
    <property type="match status" value="1"/>
</dbReference>
<dbReference type="EMBL" id="AYRZ02000011">
    <property type="protein sequence ID" value="PHT68946.1"/>
    <property type="molecule type" value="Genomic_DNA"/>
</dbReference>
<dbReference type="Pfam" id="PF01799">
    <property type="entry name" value="Fer2_2"/>
    <property type="match status" value="1"/>
</dbReference>
<dbReference type="SUPFAM" id="SSF54292">
    <property type="entry name" value="2Fe-2S ferredoxin-like"/>
    <property type="match status" value="1"/>
</dbReference>
<name>A0A2G2YGS0_CAPAN</name>
<protein>
    <recommendedName>
        <fullName evidence="1">[2Fe-2S]-binding domain-containing protein</fullName>
    </recommendedName>
</protein>
<dbReference type="InterPro" id="IPR002888">
    <property type="entry name" value="2Fe-2S-bd"/>
</dbReference>
<dbReference type="SMR" id="A0A2G2YGS0"/>
<comment type="caution">
    <text evidence="2">The sequence shown here is derived from an EMBL/GenBank/DDBJ whole genome shotgun (WGS) entry which is preliminary data.</text>
</comment>